<dbReference type="EMBL" id="CP033972">
    <property type="protein sequence ID" value="AZG46690.1"/>
    <property type="molecule type" value="Genomic_DNA"/>
</dbReference>
<gene>
    <name evidence="2" type="ORF">D7316_03291</name>
</gene>
<feature type="region of interest" description="Disordered" evidence="1">
    <location>
        <begin position="47"/>
        <end position="66"/>
    </location>
</feature>
<name>A0A3G8JR85_9ACTN</name>
<evidence type="ECO:0000256" key="1">
    <source>
        <dbReference type="SAM" id="MobiDB-lite"/>
    </source>
</evidence>
<dbReference type="AlphaFoldDB" id="A0A3G8JR85"/>
<evidence type="ECO:0000313" key="3">
    <source>
        <dbReference type="Proteomes" id="UP000271469"/>
    </source>
</evidence>
<sequence length="87" mass="9938">MLIALVIVGAAIYVLTFFLQPSLDYDGHEARQFIAARDRAARRELRRQERSARRAAAQAPAEVPRRSTVRPTRAWVLDFATQMRSIL</sequence>
<dbReference type="KEGG" id="gom:D7316_03291"/>
<reference evidence="2 3" key="1">
    <citation type="submission" date="2018-11" db="EMBL/GenBank/DDBJ databases">
        <title>Gordonia insulae sp. nov., isolated from an island soil.</title>
        <authorList>
            <person name="Kim Y.S."/>
            <person name="Kim S.B."/>
        </authorList>
    </citation>
    <scope>NUCLEOTIDE SEQUENCE [LARGE SCALE GENOMIC DNA]</scope>
    <source>
        <strain evidence="2 3">MMS17-SY073</strain>
    </source>
</reference>
<evidence type="ECO:0000313" key="2">
    <source>
        <dbReference type="EMBL" id="AZG46690.1"/>
    </source>
</evidence>
<dbReference type="RefSeq" id="WP_124709163.1">
    <property type="nucleotide sequence ID" value="NZ_CP033972.1"/>
</dbReference>
<proteinExistence type="predicted"/>
<organism evidence="2 3">
    <name type="scientific">Gordonia insulae</name>
    <dbReference type="NCBI Taxonomy" id="2420509"/>
    <lineage>
        <taxon>Bacteria</taxon>
        <taxon>Bacillati</taxon>
        <taxon>Actinomycetota</taxon>
        <taxon>Actinomycetes</taxon>
        <taxon>Mycobacteriales</taxon>
        <taxon>Gordoniaceae</taxon>
        <taxon>Gordonia</taxon>
    </lineage>
</organism>
<protein>
    <submittedName>
        <fullName evidence="2">Uncharacterized protein</fullName>
    </submittedName>
</protein>
<accession>A0A3G8JR85</accession>
<dbReference type="Proteomes" id="UP000271469">
    <property type="component" value="Chromosome"/>
</dbReference>
<keyword evidence="3" id="KW-1185">Reference proteome</keyword>